<protein>
    <submittedName>
        <fullName evidence="2">Uncharacterized protein</fullName>
    </submittedName>
</protein>
<feature type="region of interest" description="Disordered" evidence="1">
    <location>
        <begin position="107"/>
        <end position="268"/>
    </location>
</feature>
<reference evidence="2" key="1">
    <citation type="submission" date="2015-01" db="EMBL/GenBank/DDBJ databases">
        <authorList>
            <person name="Durling Mikael"/>
        </authorList>
    </citation>
    <scope>NUCLEOTIDE SEQUENCE</scope>
</reference>
<feature type="compositionally biased region" description="Basic residues" evidence="1">
    <location>
        <begin position="111"/>
        <end position="125"/>
    </location>
</feature>
<dbReference type="AlphaFoldDB" id="A0A0B7JZ39"/>
<evidence type="ECO:0000256" key="1">
    <source>
        <dbReference type="SAM" id="MobiDB-lite"/>
    </source>
</evidence>
<feature type="compositionally biased region" description="Basic residues" evidence="1">
    <location>
        <begin position="145"/>
        <end position="162"/>
    </location>
</feature>
<proteinExistence type="predicted"/>
<feature type="compositionally biased region" description="Basic and acidic residues" evidence="1">
    <location>
        <begin position="163"/>
        <end position="176"/>
    </location>
</feature>
<dbReference type="EMBL" id="CDPU01000011">
    <property type="protein sequence ID" value="CEO48537.1"/>
    <property type="molecule type" value="Genomic_DNA"/>
</dbReference>
<name>A0A0B7JZ39_BIOOC</name>
<organism evidence="2">
    <name type="scientific">Bionectria ochroleuca</name>
    <name type="common">Gliocladium roseum</name>
    <dbReference type="NCBI Taxonomy" id="29856"/>
    <lineage>
        <taxon>Eukaryota</taxon>
        <taxon>Fungi</taxon>
        <taxon>Dikarya</taxon>
        <taxon>Ascomycota</taxon>
        <taxon>Pezizomycotina</taxon>
        <taxon>Sordariomycetes</taxon>
        <taxon>Hypocreomycetidae</taxon>
        <taxon>Hypocreales</taxon>
        <taxon>Bionectriaceae</taxon>
        <taxon>Clonostachys</taxon>
    </lineage>
</organism>
<feature type="non-terminal residue" evidence="2">
    <location>
        <position position="1"/>
    </location>
</feature>
<accession>A0A0B7JZ39</accession>
<feature type="compositionally biased region" description="Basic residues" evidence="1">
    <location>
        <begin position="227"/>
        <end position="236"/>
    </location>
</feature>
<feature type="compositionally biased region" description="Basic and acidic residues" evidence="1">
    <location>
        <begin position="188"/>
        <end position="206"/>
    </location>
</feature>
<gene>
    <name evidence="2" type="ORF">BN869_000004594_1</name>
</gene>
<feature type="compositionally biased region" description="Basic residues" evidence="1">
    <location>
        <begin position="244"/>
        <end position="268"/>
    </location>
</feature>
<sequence length="268" mass="30944">WSLVEQALGVGDYRHRTPPHDYIPPSSSGATRLSHLIVYGAACTSFATTISPKCNRRIQSAFSNDLYPSCFPFLEEATLISIRTSLLSYRAAHLTAQPLILKHDRVQKYPSVRRRNRRRPARALRRREQNPTSPGQPGGLDRRGGLHQHHLRHHRARGRAWVRTRDRRPSHDDAPRGSRRRRQGYPQDLEHGRDRVYPPGRGDSRLYPHLNPVAQGRRVQGGQLFSRLHRDHHDHHPSRETKDRHPHHGQRAPHQGRIRRGGRRPRAG</sequence>
<evidence type="ECO:0000313" key="2">
    <source>
        <dbReference type="EMBL" id="CEO48537.1"/>
    </source>
</evidence>